<dbReference type="PANTHER" id="PTHR46558">
    <property type="entry name" value="TRACRIPTIONAL REGULATORY PROTEIN-RELATED-RELATED"/>
    <property type="match status" value="1"/>
</dbReference>
<keyword evidence="5" id="KW-1185">Reference proteome</keyword>
<dbReference type="EMBL" id="QEKK01000001">
    <property type="protein sequence ID" value="PVY60133.1"/>
    <property type="molecule type" value="Genomic_DNA"/>
</dbReference>
<dbReference type="GeneID" id="93230716"/>
<protein>
    <submittedName>
        <fullName evidence="3">HTH-type transcriptional regulator xre</fullName>
    </submittedName>
    <submittedName>
        <fullName evidence="4">Helix-turn-helix protein</fullName>
    </submittedName>
</protein>
<dbReference type="STRING" id="1297617.IB211_03365c"/>
<reference evidence="5" key="2">
    <citation type="submission" date="2015-04" db="EMBL/GenBank/DDBJ databases">
        <title>A butyrogenic pathway from the amino acid lysine in a human gut commensal.</title>
        <authorList>
            <person name="de Vos W.M."/>
            <person name="Bui N.T.P."/>
            <person name="Plugge C.M."/>
            <person name="Ritari J."/>
        </authorList>
    </citation>
    <scope>NUCLEOTIDE SEQUENCE [LARGE SCALE GENOMIC DNA]</scope>
    <source>
        <strain evidence="5">AF211</strain>
    </source>
</reference>
<dbReference type="GO" id="GO:0003677">
    <property type="term" value="F:DNA binding"/>
    <property type="evidence" value="ECO:0007669"/>
    <property type="project" value="UniProtKB-KW"/>
</dbReference>
<sequence>MEGERLAELRKGRKIGQKEFAELMGISVSALSKYERNVNEPEDALKKKFAEYFNVSMDYLMGLTREEVPIRHTESGFLYFDNLPEAARTELCSFLEYLRKRYRL</sequence>
<evidence type="ECO:0000313" key="4">
    <source>
        <dbReference type="EMBL" id="PVY60133.1"/>
    </source>
</evidence>
<reference evidence="3 5" key="1">
    <citation type="journal article" date="2015" name="Nat. Commun.">
        <title>Production of butyrate from lysine and the Amadori product fructoselysine by a human gut commensal.</title>
        <authorList>
            <person name="Bui T.P."/>
            <person name="Ritari J."/>
            <person name="Boeren S."/>
            <person name="de Waard P."/>
            <person name="Plugge C.M."/>
            <person name="de Vos W.M."/>
        </authorList>
    </citation>
    <scope>NUCLEOTIDE SEQUENCE [LARGE SCALE GENOMIC DNA]</scope>
    <source>
        <strain evidence="3 5">AF211</strain>
    </source>
</reference>
<dbReference type="PANTHER" id="PTHR46558:SF11">
    <property type="entry name" value="HTH-TYPE TRANSCRIPTIONAL REGULATOR XRE"/>
    <property type="match status" value="1"/>
</dbReference>
<dbReference type="Gene3D" id="1.10.260.40">
    <property type="entry name" value="lambda repressor-like DNA-binding domains"/>
    <property type="match status" value="1"/>
</dbReference>
<evidence type="ECO:0000313" key="6">
    <source>
        <dbReference type="Proteomes" id="UP000245778"/>
    </source>
</evidence>
<evidence type="ECO:0000313" key="5">
    <source>
        <dbReference type="Proteomes" id="UP000064844"/>
    </source>
</evidence>
<dbReference type="AlphaFoldDB" id="A0A0S2W8V1"/>
<feature type="domain" description="HTH cro/C1-type" evidence="2">
    <location>
        <begin position="6"/>
        <end position="60"/>
    </location>
</feature>
<dbReference type="SMART" id="SM00530">
    <property type="entry name" value="HTH_XRE"/>
    <property type="match status" value="1"/>
</dbReference>
<dbReference type="OrthoDB" id="1766270at2"/>
<proteinExistence type="predicted"/>
<dbReference type="PROSITE" id="PS50943">
    <property type="entry name" value="HTH_CROC1"/>
    <property type="match status" value="1"/>
</dbReference>
<reference evidence="4 6" key="3">
    <citation type="submission" date="2018-04" db="EMBL/GenBank/DDBJ databases">
        <title>Genomic Encyclopedia of Type Strains, Phase IV (KMG-IV): sequencing the most valuable type-strain genomes for metagenomic binning, comparative biology and taxonomic classification.</title>
        <authorList>
            <person name="Goeker M."/>
        </authorList>
    </citation>
    <scope>NUCLEOTIDE SEQUENCE [LARGE SCALE GENOMIC DNA]</scope>
    <source>
        <strain evidence="4 6">DSM 26588</strain>
    </source>
</reference>
<dbReference type="SUPFAM" id="SSF47413">
    <property type="entry name" value="lambda repressor-like DNA-binding domains"/>
    <property type="match status" value="1"/>
</dbReference>
<evidence type="ECO:0000259" key="2">
    <source>
        <dbReference type="PROSITE" id="PS50943"/>
    </source>
</evidence>
<dbReference type="Proteomes" id="UP000064844">
    <property type="component" value="Chromosome"/>
</dbReference>
<dbReference type="KEGG" id="ibu:IB211_03365c"/>
<keyword evidence="1" id="KW-0238">DNA-binding</keyword>
<evidence type="ECO:0000256" key="1">
    <source>
        <dbReference type="ARBA" id="ARBA00023125"/>
    </source>
</evidence>
<dbReference type="Proteomes" id="UP000245778">
    <property type="component" value="Unassembled WGS sequence"/>
</dbReference>
<name>A0A0S2W8V1_9FIRM</name>
<gene>
    <name evidence="4" type="ORF">C7373_101650</name>
    <name evidence="3" type="ORF">IB211_03365c</name>
</gene>
<dbReference type="EMBL" id="CP011307">
    <property type="protein sequence ID" value="ALP95753.1"/>
    <property type="molecule type" value="Genomic_DNA"/>
</dbReference>
<organism evidence="3 5">
    <name type="scientific">Intestinimonas butyriciproducens</name>
    <dbReference type="NCBI Taxonomy" id="1297617"/>
    <lineage>
        <taxon>Bacteria</taxon>
        <taxon>Bacillati</taxon>
        <taxon>Bacillota</taxon>
        <taxon>Clostridia</taxon>
        <taxon>Eubacteriales</taxon>
        <taxon>Intestinimonas</taxon>
    </lineage>
</organism>
<dbReference type="RefSeq" id="WP_033117597.1">
    <property type="nucleotide sequence ID" value="NZ_CALICV010000126.1"/>
</dbReference>
<dbReference type="Pfam" id="PF01381">
    <property type="entry name" value="HTH_3"/>
    <property type="match status" value="1"/>
</dbReference>
<dbReference type="InterPro" id="IPR010982">
    <property type="entry name" value="Lambda_DNA-bd_dom_sf"/>
</dbReference>
<dbReference type="CDD" id="cd00093">
    <property type="entry name" value="HTH_XRE"/>
    <property type="match status" value="1"/>
</dbReference>
<evidence type="ECO:0000313" key="3">
    <source>
        <dbReference type="EMBL" id="ALP95753.1"/>
    </source>
</evidence>
<dbReference type="eggNOG" id="COG1476">
    <property type="taxonomic scope" value="Bacteria"/>
</dbReference>
<dbReference type="InterPro" id="IPR001387">
    <property type="entry name" value="Cro/C1-type_HTH"/>
</dbReference>
<accession>A0A0S2W8V1</accession>